<keyword evidence="3" id="KW-1185">Reference proteome</keyword>
<protein>
    <submittedName>
        <fullName evidence="2">DUF4283 domain protein</fullName>
    </submittedName>
</protein>
<evidence type="ECO:0000313" key="3">
    <source>
        <dbReference type="Proteomes" id="UP000265520"/>
    </source>
</evidence>
<evidence type="ECO:0000313" key="2">
    <source>
        <dbReference type="EMBL" id="MCH92259.1"/>
    </source>
</evidence>
<feature type="region of interest" description="Disordered" evidence="1">
    <location>
        <begin position="30"/>
        <end position="63"/>
    </location>
</feature>
<feature type="non-terminal residue" evidence="2">
    <location>
        <position position="1"/>
    </location>
</feature>
<dbReference type="Proteomes" id="UP000265520">
    <property type="component" value="Unassembled WGS sequence"/>
</dbReference>
<proteinExistence type="predicted"/>
<organism evidence="2 3">
    <name type="scientific">Trifolium medium</name>
    <dbReference type="NCBI Taxonomy" id="97028"/>
    <lineage>
        <taxon>Eukaryota</taxon>
        <taxon>Viridiplantae</taxon>
        <taxon>Streptophyta</taxon>
        <taxon>Embryophyta</taxon>
        <taxon>Tracheophyta</taxon>
        <taxon>Spermatophyta</taxon>
        <taxon>Magnoliopsida</taxon>
        <taxon>eudicotyledons</taxon>
        <taxon>Gunneridae</taxon>
        <taxon>Pentapetalae</taxon>
        <taxon>rosids</taxon>
        <taxon>fabids</taxon>
        <taxon>Fabales</taxon>
        <taxon>Fabaceae</taxon>
        <taxon>Papilionoideae</taxon>
        <taxon>50 kb inversion clade</taxon>
        <taxon>NPAAA clade</taxon>
        <taxon>Hologalegina</taxon>
        <taxon>IRL clade</taxon>
        <taxon>Trifolieae</taxon>
        <taxon>Trifolium</taxon>
    </lineage>
</organism>
<gene>
    <name evidence="2" type="ORF">A2U01_0013196</name>
</gene>
<accession>A0A392MZC1</accession>
<dbReference type="EMBL" id="LXQA010022293">
    <property type="protein sequence ID" value="MCH92259.1"/>
    <property type="molecule type" value="Genomic_DNA"/>
</dbReference>
<comment type="caution">
    <text evidence="2">The sequence shown here is derived from an EMBL/GenBank/DDBJ whole genome shotgun (WGS) entry which is preliminary data.</text>
</comment>
<feature type="compositionally biased region" description="Basic and acidic residues" evidence="1">
    <location>
        <begin position="35"/>
        <end position="63"/>
    </location>
</feature>
<reference evidence="2 3" key="1">
    <citation type="journal article" date="2018" name="Front. Plant Sci.">
        <title>Red Clover (Trifolium pratense) and Zigzag Clover (T. medium) - A Picture of Genomic Similarities and Differences.</title>
        <authorList>
            <person name="Dluhosova J."/>
            <person name="Istvanek J."/>
            <person name="Nedelnik J."/>
            <person name="Repkova J."/>
        </authorList>
    </citation>
    <scope>NUCLEOTIDE SEQUENCE [LARGE SCALE GENOMIC DNA]</scope>
    <source>
        <strain evidence="3">cv. 10/8</strain>
        <tissue evidence="2">Leaf</tissue>
    </source>
</reference>
<dbReference type="AlphaFoldDB" id="A0A392MZC1"/>
<feature type="region of interest" description="Disordered" evidence="1">
    <location>
        <begin position="216"/>
        <end position="239"/>
    </location>
</feature>
<name>A0A392MZC1_9FABA</name>
<sequence>QRGVRYDPEASNNVDKLVDKLEEDMAAEMEEEECIALREKPDDKARHRKPESMSRAEGQDTEVEHNLSSASLARVSQKVPVALYDESTRERMTRVMDHVELPILSGDSSAKYTEKRTKSWPPGVNRFVVSGPWSLEWLHDHNHGDAEVIFSRKRRVKDVERPGSGQGKEVILGHKKRKAGGMLRHKSLKKVARLPCKDRREMLKILKKNVRRCSGRSSASRSCKMKRLGSPEDTSSSASVNNDWKNLVVIRICSVLFLWQIRGLGRLEKPKEVRRGVGKSVNYVGRFKGRGVVVDKP</sequence>
<evidence type="ECO:0000256" key="1">
    <source>
        <dbReference type="SAM" id="MobiDB-lite"/>
    </source>
</evidence>